<dbReference type="EMBL" id="UYIG01000142">
    <property type="protein sequence ID" value="VDG29612.1"/>
    <property type="molecule type" value="Genomic_DNA"/>
</dbReference>
<reference evidence="2 3" key="1">
    <citation type="submission" date="2018-11" db="EMBL/GenBank/DDBJ databases">
        <authorList>
            <person name="Wuyts S."/>
        </authorList>
    </citation>
    <scope>NUCLEOTIDE SEQUENCE [LARGE SCALE GENOMIC DNA]</scope>
    <source>
        <strain evidence="2">Lactobacillus mudanjiangensis AMBF249</strain>
    </source>
</reference>
<feature type="domain" description="SHOCT" evidence="1">
    <location>
        <begin position="157"/>
        <end position="184"/>
    </location>
</feature>
<dbReference type="AlphaFoldDB" id="A0A660E2F2"/>
<dbReference type="InterPro" id="IPR018649">
    <property type="entry name" value="SHOCT"/>
</dbReference>
<dbReference type="RefSeq" id="WP_225426040.1">
    <property type="nucleotide sequence ID" value="NZ_UYIG01000142.1"/>
</dbReference>
<accession>A0A660E2F2</accession>
<protein>
    <recommendedName>
        <fullName evidence="1">SHOCT domain-containing protein</fullName>
    </recommendedName>
</protein>
<organism evidence="2 3">
    <name type="scientific">Lactiplantibacillus mudanjiangensis</name>
    <dbReference type="NCBI Taxonomy" id="1296538"/>
    <lineage>
        <taxon>Bacteria</taxon>
        <taxon>Bacillati</taxon>
        <taxon>Bacillota</taxon>
        <taxon>Bacilli</taxon>
        <taxon>Lactobacillales</taxon>
        <taxon>Lactobacillaceae</taxon>
        <taxon>Lactiplantibacillus</taxon>
    </lineage>
</organism>
<name>A0A660E2F2_9LACO</name>
<sequence>MVLDRSDYFVQHELASELQKVARQIGIPEHSTIIALRGGFKEYLFTTDSEVIIAKTGYMTGHTFGYNVFRMPYQNITSVTVNFHLRTGYFEVAGGGVQSSPKSFWGQKDNSAGKAPNVISLASKQDRDTFTGAANIINKYIAAAHQPQQVGSTDVADEIRKLKGLADDGIISNEEFETKKNQLLGL</sequence>
<gene>
    <name evidence="2" type="ORF">MUDAN_MDHGFNIF_03526</name>
</gene>
<dbReference type="Proteomes" id="UP000289996">
    <property type="component" value="Unassembled WGS sequence"/>
</dbReference>
<evidence type="ECO:0000313" key="3">
    <source>
        <dbReference type="Proteomes" id="UP000289996"/>
    </source>
</evidence>
<evidence type="ECO:0000259" key="1">
    <source>
        <dbReference type="Pfam" id="PF09851"/>
    </source>
</evidence>
<proteinExistence type="predicted"/>
<evidence type="ECO:0000313" key="2">
    <source>
        <dbReference type="EMBL" id="VDG29612.1"/>
    </source>
</evidence>
<keyword evidence="3" id="KW-1185">Reference proteome</keyword>
<dbReference type="Pfam" id="PF09851">
    <property type="entry name" value="SHOCT"/>
    <property type="match status" value="1"/>
</dbReference>